<sequence>MKTAVIVDSTATPSKQLMADPDFYILRLSLLFAEGDIYEDVSDDQVMHDFYQRLRHSPEPPKTSQPRLDQVYDLFDQLVADGYNTVFVITLAAQISGTYQSVQMVASDYQDRLATYVIDSKGTSFIMENMAHQALLMADAGYTSDEIASKLTWLADQSEIYVVVEDLQFIAKGGRMSTAQAFIGNVLGIKPLIYFSPDGSVQVFDKVRTQKSLYKHWLQIVQSAQAKFGDKFVIALAHGDALKEALAVKYYLIQQGINFPFRIGYLTPVLGVHGGPGAVGLGIMPQIISNHDLAKD</sequence>
<proteinExistence type="predicted"/>
<dbReference type="EMBL" id="AENN01000012">
    <property type="protein sequence ID" value="EFR31442.1"/>
    <property type="molecule type" value="Genomic_DNA"/>
</dbReference>
<dbReference type="Proteomes" id="UP000005990">
    <property type="component" value="Unassembled WGS sequence"/>
</dbReference>
<dbReference type="PROSITE" id="PS51482">
    <property type="entry name" value="DEGV"/>
    <property type="match status" value="1"/>
</dbReference>
<gene>
    <name evidence="3" type="ORF">HMPREF9257_0805</name>
</gene>
<dbReference type="AlphaFoldDB" id="E4KNM4"/>
<accession>E4KNM4</accession>
<comment type="caution">
    <text evidence="3">The sequence shown here is derived from an EMBL/GenBank/DDBJ whole genome shotgun (WGS) entry which is preliminary data.</text>
</comment>
<protein>
    <submittedName>
        <fullName evidence="3">EDD domain protein, DegV family</fullName>
    </submittedName>
</protein>
<dbReference type="InterPro" id="IPR050270">
    <property type="entry name" value="DegV_domain_contain"/>
</dbReference>
<dbReference type="InterPro" id="IPR043168">
    <property type="entry name" value="DegV_C"/>
</dbReference>
<evidence type="ECO:0000256" key="2">
    <source>
        <dbReference type="ARBA" id="ARBA00023121"/>
    </source>
</evidence>
<dbReference type="eggNOG" id="COG1307">
    <property type="taxonomic scope" value="Bacteria"/>
</dbReference>
<reference evidence="3 4" key="1">
    <citation type="submission" date="2010-10" db="EMBL/GenBank/DDBJ databases">
        <authorList>
            <person name="Durkin A.S."/>
            <person name="Madupu R."/>
            <person name="Torralba M."/>
            <person name="Gillis M."/>
            <person name="Methe B."/>
            <person name="Sutton G."/>
            <person name="Nelson K.E."/>
        </authorList>
    </citation>
    <scope>NUCLEOTIDE SEQUENCE [LARGE SCALE GENOMIC DNA]</scope>
    <source>
        <strain evidence="3 4">ACS-139-V-Col8</strain>
    </source>
</reference>
<evidence type="ECO:0000313" key="3">
    <source>
        <dbReference type="EMBL" id="EFR31442.1"/>
    </source>
</evidence>
<keyword evidence="4" id="KW-1185">Reference proteome</keyword>
<dbReference type="OrthoDB" id="9775494at2"/>
<dbReference type="PANTHER" id="PTHR33434:SF2">
    <property type="entry name" value="FATTY ACID-BINDING PROTEIN TM_1468"/>
    <property type="match status" value="1"/>
</dbReference>
<dbReference type="GO" id="GO:0008289">
    <property type="term" value="F:lipid binding"/>
    <property type="evidence" value="ECO:0007669"/>
    <property type="project" value="UniProtKB-KW"/>
</dbReference>
<dbReference type="InterPro" id="IPR003797">
    <property type="entry name" value="DegV"/>
</dbReference>
<dbReference type="NCBIfam" id="TIGR00762">
    <property type="entry name" value="DegV"/>
    <property type="match status" value="1"/>
</dbReference>
<dbReference type="SUPFAM" id="SSF82549">
    <property type="entry name" value="DAK1/DegV-like"/>
    <property type="match status" value="1"/>
</dbReference>
<dbReference type="PANTHER" id="PTHR33434">
    <property type="entry name" value="DEGV DOMAIN-CONTAINING PROTEIN DR_1986-RELATED"/>
    <property type="match status" value="1"/>
</dbReference>
<organism evidence="3 4">
    <name type="scientific">Eremococcus coleocola ACS-139-V-Col8</name>
    <dbReference type="NCBI Taxonomy" id="908337"/>
    <lineage>
        <taxon>Bacteria</taxon>
        <taxon>Bacillati</taxon>
        <taxon>Bacillota</taxon>
        <taxon>Bacilli</taxon>
        <taxon>Lactobacillales</taxon>
        <taxon>Aerococcaceae</taxon>
        <taxon>Eremococcus</taxon>
    </lineage>
</organism>
<name>E4KNM4_9LACT</name>
<evidence type="ECO:0000256" key="1">
    <source>
        <dbReference type="ARBA" id="ARBA00003238"/>
    </source>
</evidence>
<comment type="function">
    <text evidence="1">May bind long-chain fatty acids, such as palmitate, and may play a role in lipid transport or fatty acid metabolism.</text>
</comment>
<dbReference type="Gene3D" id="3.30.1180.10">
    <property type="match status" value="1"/>
</dbReference>
<dbReference type="Pfam" id="PF02645">
    <property type="entry name" value="DegV"/>
    <property type="match status" value="1"/>
</dbReference>
<dbReference type="Gene3D" id="3.40.50.10170">
    <property type="match status" value="1"/>
</dbReference>
<dbReference type="STRING" id="908337.HMPREF9257_0805"/>
<dbReference type="RefSeq" id="WP_006418081.1">
    <property type="nucleotide sequence ID" value="NZ_AENN01000012.1"/>
</dbReference>
<keyword evidence="2" id="KW-0446">Lipid-binding</keyword>
<evidence type="ECO:0000313" key="4">
    <source>
        <dbReference type="Proteomes" id="UP000005990"/>
    </source>
</evidence>